<organism evidence="8 9">
    <name type="scientific">Thermospira aquatica</name>
    <dbReference type="NCBI Taxonomy" id="2828656"/>
    <lineage>
        <taxon>Bacteria</taxon>
        <taxon>Pseudomonadati</taxon>
        <taxon>Spirochaetota</taxon>
        <taxon>Spirochaetia</taxon>
        <taxon>Brevinematales</taxon>
        <taxon>Thermospiraceae</taxon>
        <taxon>Thermospira</taxon>
    </lineage>
</organism>
<dbReference type="InterPro" id="IPR000343">
    <property type="entry name" value="4pyrrol_synth_GluRdtase"/>
</dbReference>
<dbReference type="GO" id="GO:0019353">
    <property type="term" value="P:protoporphyrinogen IX biosynthetic process from glutamate"/>
    <property type="evidence" value="ECO:0007669"/>
    <property type="project" value="TreeGrafter"/>
</dbReference>
<name>A0AAX3BAD5_9SPIR</name>
<dbReference type="Gene3D" id="3.40.50.720">
    <property type="entry name" value="NAD(P)-binding Rossmann-like Domain"/>
    <property type="match status" value="1"/>
</dbReference>
<dbReference type="PANTHER" id="PTHR43013:SF1">
    <property type="entry name" value="GLUTAMYL-TRNA REDUCTASE"/>
    <property type="match status" value="1"/>
</dbReference>
<feature type="domain" description="Glutamyl-tRNA reductase N-terminal" evidence="7">
    <location>
        <begin position="60"/>
        <end position="119"/>
    </location>
</feature>
<comment type="function">
    <text evidence="4">Catalyzes the NADPH-dependent reduction of glutamyl-tRNA(Glu) to glutamate 1-semialdehyde (GSA).</text>
</comment>
<proteinExistence type="inferred from homology"/>
<accession>A0AAX3BAD5</accession>
<protein>
    <recommendedName>
        <fullName evidence="4">Glutamyl-tRNA reductase</fullName>
        <shortName evidence="4">GluTR</shortName>
        <ecNumber evidence="4">1.2.1.70</ecNumber>
    </recommendedName>
</protein>
<evidence type="ECO:0000256" key="1">
    <source>
        <dbReference type="ARBA" id="ARBA00022857"/>
    </source>
</evidence>
<feature type="site" description="Important for activity" evidence="4">
    <location>
        <position position="62"/>
    </location>
</feature>
<feature type="binding site" evidence="4">
    <location>
        <begin position="152"/>
        <end position="157"/>
    </location>
    <ligand>
        <name>NADP(+)</name>
        <dbReference type="ChEBI" id="CHEBI:58349"/>
    </ligand>
</feature>
<evidence type="ECO:0000256" key="2">
    <source>
        <dbReference type="ARBA" id="ARBA00023002"/>
    </source>
</evidence>
<evidence type="ECO:0000256" key="4">
    <source>
        <dbReference type="HAMAP-Rule" id="MF_00087"/>
    </source>
</evidence>
<keyword evidence="3 4" id="KW-0627">Porphyrin biosynthesis</keyword>
<evidence type="ECO:0000256" key="5">
    <source>
        <dbReference type="SAM" id="MobiDB-lite"/>
    </source>
</evidence>
<comment type="caution">
    <text evidence="4">Lacks conserved residue(s) required for the propagation of feature annotation.</text>
</comment>
<feature type="region of interest" description="Disordered" evidence="5">
    <location>
        <begin position="303"/>
        <end position="326"/>
    </location>
</feature>
<dbReference type="InterPro" id="IPR006151">
    <property type="entry name" value="Shikm_DH/Glu-tRNA_Rdtase"/>
</dbReference>
<dbReference type="InterPro" id="IPR015895">
    <property type="entry name" value="4pyrrol_synth_GluRdtase_N"/>
</dbReference>
<feature type="binding site" evidence="4">
    <location>
        <begin position="36"/>
        <end position="39"/>
    </location>
    <ligand>
        <name>substrate</name>
    </ligand>
</feature>
<dbReference type="RefSeq" id="WP_271434349.1">
    <property type="nucleotide sequence ID" value="NZ_CP073355.1"/>
</dbReference>
<evidence type="ECO:0000259" key="7">
    <source>
        <dbReference type="Pfam" id="PF05201"/>
    </source>
</evidence>
<comment type="catalytic activity">
    <reaction evidence="4">
        <text>(S)-4-amino-5-oxopentanoate + tRNA(Glu) + NADP(+) = L-glutamyl-tRNA(Glu) + NADPH + H(+)</text>
        <dbReference type="Rhea" id="RHEA:12344"/>
        <dbReference type="Rhea" id="RHEA-COMP:9663"/>
        <dbReference type="Rhea" id="RHEA-COMP:9680"/>
        <dbReference type="ChEBI" id="CHEBI:15378"/>
        <dbReference type="ChEBI" id="CHEBI:57501"/>
        <dbReference type="ChEBI" id="CHEBI:57783"/>
        <dbReference type="ChEBI" id="CHEBI:58349"/>
        <dbReference type="ChEBI" id="CHEBI:78442"/>
        <dbReference type="ChEBI" id="CHEBI:78520"/>
        <dbReference type="EC" id="1.2.1.70"/>
    </reaction>
</comment>
<dbReference type="GO" id="GO:0008883">
    <property type="term" value="F:glutamyl-tRNA reductase activity"/>
    <property type="evidence" value="ECO:0007669"/>
    <property type="project" value="UniProtKB-UniRule"/>
</dbReference>
<comment type="pathway">
    <text evidence="4">Porphyrin-containing compound metabolism; protoporphyrin-IX biosynthesis; 5-aminolevulinate from L-glutamyl-tRNA(Glu): step 1/2.</text>
</comment>
<comment type="subunit">
    <text evidence="4">Homodimer.</text>
</comment>
<feature type="binding site" evidence="4">
    <location>
        <position position="72"/>
    </location>
    <ligand>
        <name>substrate</name>
    </ligand>
</feature>
<keyword evidence="1 4" id="KW-0521">NADP</keyword>
<dbReference type="HAMAP" id="MF_00087">
    <property type="entry name" value="Glu_tRNA_reductase"/>
    <property type="match status" value="1"/>
</dbReference>
<gene>
    <name evidence="4 8" type="primary">hemA</name>
    <name evidence="8" type="ORF">KDW03_06870</name>
</gene>
<dbReference type="KEGG" id="taqu:KDW03_06870"/>
<sequence>MLGFKGMDYHFPIEERENFYYSLLRALPHYHILLKTCDRVELYYDEPGAHPPKDTLFSLIQHLFGLASGVESPLVGENYIFHQLKQAYQQAIHNKTVSKILHILFQQAFHVGKKVRQKTNISKGALSHALAAFTIVKYYFKNLQNLRVTIIGVNRINEDLLKYFHKHEVKQIYLGNRTYEKAKELALKYNAQVFSLNSLKNVLRQTDVLLTTTSAPHPIIKTSDMPENKELLIIDLAVPPDVEKEIKTRKNILYFDVHDSEKMVTQSLQTRQEEKEKALRIISEETEKFYFSLTKIKEEKGGSCGNNKGYCEEFPPLSQTGGRSFQ</sequence>
<dbReference type="Gene3D" id="3.30.460.30">
    <property type="entry name" value="Glutamyl-tRNA reductase, N-terminal domain"/>
    <property type="match status" value="1"/>
</dbReference>
<dbReference type="GO" id="GO:0050661">
    <property type="term" value="F:NADP binding"/>
    <property type="evidence" value="ECO:0007669"/>
    <property type="project" value="InterPro"/>
</dbReference>
<feature type="domain" description="Quinate/shikimate 5-dehydrogenase/glutamyl-tRNA reductase" evidence="6">
    <location>
        <begin position="136"/>
        <end position="261"/>
    </location>
</feature>
<dbReference type="InterPro" id="IPR036343">
    <property type="entry name" value="GluRdtase_N_sf"/>
</dbReference>
<feature type="binding site" evidence="4">
    <location>
        <position position="83"/>
    </location>
    <ligand>
        <name>substrate</name>
    </ligand>
</feature>
<dbReference type="AlphaFoldDB" id="A0AAX3BAD5"/>
<dbReference type="SUPFAM" id="SSF51735">
    <property type="entry name" value="NAD(P)-binding Rossmann-fold domains"/>
    <property type="match status" value="1"/>
</dbReference>
<dbReference type="Pfam" id="PF05201">
    <property type="entry name" value="GlutR_N"/>
    <property type="match status" value="1"/>
</dbReference>
<keyword evidence="9" id="KW-1185">Reference proteome</keyword>
<dbReference type="PANTHER" id="PTHR43013">
    <property type="entry name" value="GLUTAMYL-TRNA REDUCTASE"/>
    <property type="match status" value="1"/>
</dbReference>
<reference evidence="8" key="2">
    <citation type="submission" date="2022-06" db="EMBL/GenBank/DDBJ databases">
        <title>Thermospira aquatica gen. nov., sp. nov.</title>
        <authorList>
            <person name="Ben Ali Gam Z."/>
            <person name="Labat M."/>
        </authorList>
    </citation>
    <scope>NUCLEOTIDE SEQUENCE</scope>
    <source>
        <strain evidence="8">F1F22</strain>
    </source>
</reference>
<keyword evidence="2 4" id="KW-0560">Oxidoreductase</keyword>
<reference evidence="8" key="1">
    <citation type="submission" date="2021-04" db="EMBL/GenBank/DDBJ databases">
        <authorList>
            <person name="Postec A."/>
        </authorList>
    </citation>
    <scope>NUCLEOTIDE SEQUENCE</scope>
    <source>
        <strain evidence="8">F1F22</strain>
    </source>
</reference>
<comment type="similarity">
    <text evidence="4">Belongs to the glutamyl-tRNA reductase family.</text>
</comment>
<dbReference type="InterPro" id="IPR036291">
    <property type="entry name" value="NAD(P)-bd_dom_sf"/>
</dbReference>
<evidence type="ECO:0000259" key="6">
    <source>
        <dbReference type="Pfam" id="PF01488"/>
    </source>
</evidence>
<dbReference type="Pfam" id="PF01488">
    <property type="entry name" value="Shikimate_DH"/>
    <property type="match status" value="1"/>
</dbReference>
<comment type="miscellaneous">
    <text evidence="4">During catalysis, the active site Cys acts as a nucleophile attacking the alpha-carbonyl group of tRNA-bound glutamate with the formation of a thioester intermediate between enzyme and glutamate, and the concomitant release of tRNA(Glu). The thioester intermediate is finally reduced by direct hydride transfer from NADPH, to form the product GSA.</text>
</comment>
<dbReference type="EMBL" id="CP073355">
    <property type="protein sequence ID" value="URA09223.1"/>
    <property type="molecule type" value="Genomic_DNA"/>
</dbReference>
<dbReference type="SUPFAM" id="SSF69742">
    <property type="entry name" value="Glutamyl tRNA-reductase catalytic, N-terminal domain"/>
    <property type="match status" value="1"/>
</dbReference>
<evidence type="ECO:0000256" key="3">
    <source>
        <dbReference type="ARBA" id="ARBA00023244"/>
    </source>
</evidence>
<feature type="compositionally biased region" description="Polar residues" evidence="5">
    <location>
        <begin position="317"/>
        <end position="326"/>
    </location>
</feature>
<comment type="domain">
    <text evidence="4">Possesses an unusual extended V-shaped dimeric structure with each monomer consisting of three distinct domains arranged along a curved 'spinal' alpha-helix. The N-terminal catalytic domain specifically recognizes the glutamate moiety of the substrate. The second domain is the NADPH-binding domain, and the third C-terminal domain is responsible for dimerization.</text>
</comment>
<dbReference type="EC" id="1.2.1.70" evidence="4"/>
<evidence type="ECO:0000313" key="9">
    <source>
        <dbReference type="Proteomes" id="UP001056539"/>
    </source>
</evidence>
<feature type="active site" description="Nucleophile" evidence="4">
    <location>
        <position position="37"/>
    </location>
</feature>
<dbReference type="NCBIfam" id="TIGR01035">
    <property type="entry name" value="hemA"/>
    <property type="match status" value="1"/>
</dbReference>
<dbReference type="Proteomes" id="UP001056539">
    <property type="component" value="Chromosome"/>
</dbReference>
<evidence type="ECO:0000313" key="8">
    <source>
        <dbReference type="EMBL" id="URA09223.1"/>
    </source>
</evidence>